<sequence length="544" mass="59594">MPSATNARKSESPAGAQPFATDNVRGADALVRALAGGGAGAASMPSIDQAASAQDRKAIKKAGHLLKQAVEALDARRFKASEALFDEGLALLDNPPSLLWCYRLVAASKAANYEYVVNNYQRIRALVSTEDEMVVVDRAWIDCLTSAGFLHEALREAEALLARGTRYQASIMSATGVIHARLGNLQKAIAIQKSVLEKEPSHILARWNLAIQQLEAGELPEAFDNYEVRWDWPDFPSERRTFAIPRWQGEALAGKRVLVWREQGIGDEIRFASILPDLIATGARITFECAPKLAALFRISFPDIEVRPELGPDARKPKDYAGFDFEVPIGSLARHFRPTVAAMQAKSRPWLKRDGEIEQRLRADMNVAPHQPVIGLCWRSSNRNVQRNQQYVKAEFLAPLKLLGTTKFVCLQYDECREEVAAMREMGLPIYDFPAIDQMNDLVSASYLTGACDLVVTAGTATLELAAGLGVPTVLFGQSGSQIQLGTDGVPWHPATRFLPLDADDPIGVAKSVLFDWNAIAIWAGKASTSGRPTDWRLSYPGAA</sequence>
<name>A0ABY2Q891_9HYPH</name>
<dbReference type="Proteomes" id="UP000306441">
    <property type="component" value="Unassembled WGS sequence"/>
</dbReference>
<dbReference type="EMBL" id="SSNY01000004">
    <property type="protein sequence ID" value="THF57878.1"/>
    <property type="molecule type" value="Genomic_DNA"/>
</dbReference>
<gene>
    <name evidence="1" type="ORF">E6C48_09025</name>
</gene>
<keyword evidence="2" id="KW-1185">Reference proteome</keyword>
<protein>
    <recommendedName>
        <fullName evidence="3">Tetratricopeptide repeat protein</fullName>
    </recommendedName>
</protein>
<evidence type="ECO:0000313" key="2">
    <source>
        <dbReference type="Proteomes" id="UP000306441"/>
    </source>
</evidence>
<accession>A0ABY2Q891</accession>
<reference evidence="1 2" key="1">
    <citation type="submission" date="2019-04" db="EMBL/GenBank/DDBJ databases">
        <title>Mesorhizobium composti sp. nov., isolated from compost.</title>
        <authorList>
            <person name="Lin S.-Y."/>
            <person name="Hameed A."/>
            <person name="Hsieh Y.-T."/>
            <person name="Young C.-C."/>
        </authorList>
    </citation>
    <scope>NUCLEOTIDE SEQUENCE [LARGE SCALE GENOMIC DNA]</scope>
    <source>
        <strain evidence="1 2">CC-YTH430</strain>
    </source>
</reference>
<dbReference type="SUPFAM" id="SSF48452">
    <property type="entry name" value="TPR-like"/>
    <property type="match status" value="1"/>
</dbReference>
<proteinExistence type="predicted"/>
<dbReference type="InterPro" id="IPR011990">
    <property type="entry name" value="TPR-like_helical_dom_sf"/>
</dbReference>
<evidence type="ECO:0000313" key="1">
    <source>
        <dbReference type="EMBL" id="THF57878.1"/>
    </source>
</evidence>
<organism evidence="1 2">
    <name type="scientific">Ollibium composti</name>
    <dbReference type="NCBI Taxonomy" id="2675109"/>
    <lineage>
        <taxon>Bacteria</taxon>
        <taxon>Pseudomonadati</taxon>
        <taxon>Pseudomonadota</taxon>
        <taxon>Alphaproteobacteria</taxon>
        <taxon>Hyphomicrobiales</taxon>
        <taxon>Phyllobacteriaceae</taxon>
        <taxon>Ollibium</taxon>
    </lineage>
</organism>
<comment type="caution">
    <text evidence="1">The sequence shown here is derived from an EMBL/GenBank/DDBJ whole genome shotgun (WGS) entry which is preliminary data.</text>
</comment>
<dbReference type="RefSeq" id="WP_136356285.1">
    <property type="nucleotide sequence ID" value="NZ_SSNY01000004.1"/>
</dbReference>
<dbReference type="SUPFAM" id="SSF53756">
    <property type="entry name" value="UDP-Glycosyltransferase/glycogen phosphorylase"/>
    <property type="match status" value="1"/>
</dbReference>
<evidence type="ECO:0008006" key="3">
    <source>
        <dbReference type="Google" id="ProtNLM"/>
    </source>
</evidence>
<dbReference type="Gene3D" id="1.25.40.10">
    <property type="entry name" value="Tetratricopeptide repeat domain"/>
    <property type="match status" value="1"/>
</dbReference>